<reference evidence="2 3" key="1">
    <citation type="submission" date="2019-01" db="EMBL/GenBank/DDBJ databases">
        <title>Draft genome sequence of Psathyrella aberdarensis IHI B618.</title>
        <authorList>
            <person name="Buettner E."/>
            <person name="Kellner H."/>
        </authorList>
    </citation>
    <scope>NUCLEOTIDE SEQUENCE [LARGE SCALE GENOMIC DNA]</scope>
    <source>
        <strain evidence="2 3">IHI B618</strain>
    </source>
</reference>
<dbReference type="EMBL" id="SDEE01000473">
    <property type="protein sequence ID" value="RXW16118.1"/>
    <property type="molecule type" value="Genomic_DNA"/>
</dbReference>
<accession>A0A4V1Q2S6</accession>
<organism evidence="2 3">
    <name type="scientific">Candolleomyces aberdarensis</name>
    <dbReference type="NCBI Taxonomy" id="2316362"/>
    <lineage>
        <taxon>Eukaryota</taxon>
        <taxon>Fungi</taxon>
        <taxon>Dikarya</taxon>
        <taxon>Basidiomycota</taxon>
        <taxon>Agaricomycotina</taxon>
        <taxon>Agaricomycetes</taxon>
        <taxon>Agaricomycetidae</taxon>
        <taxon>Agaricales</taxon>
        <taxon>Agaricineae</taxon>
        <taxon>Psathyrellaceae</taxon>
        <taxon>Candolleomyces</taxon>
    </lineage>
</organism>
<dbReference type="AlphaFoldDB" id="A0A4V1Q2S6"/>
<evidence type="ECO:0000256" key="1">
    <source>
        <dbReference type="SAM" id="Coils"/>
    </source>
</evidence>
<proteinExistence type="predicted"/>
<dbReference type="Proteomes" id="UP000290288">
    <property type="component" value="Unassembled WGS sequence"/>
</dbReference>
<gene>
    <name evidence="2" type="ORF">EST38_g9731</name>
</gene>
<protein>
    <submittedName>
        <fullName evidence="2">Uncharacterized protein</fullName>
    </submittedName>
</protein>
<evidence type="ECO:0000313" key="3">
    <source>
        <dbReference type="Proteomes" id="UP000290288"/>
    </source>
</evidence>
<name>A0A4V1Q2S6_9AGAR</name>
<evidence type="ECO:0000313" key="2">
    <source>
        <dbReference type="EMBL" id="RXW16118.1"/>
    </source>
</evidence>
<keyword evidence="1" id="KW-0175">Coiled coil</keyword>
<comment type="caution">
    <text evidence="2">The sequence shown here is derived from an EMBL/GenBank/DDBJ whole genome shotgun (WGS) entry which is preliminary data.</text>
</comment>
<sequence>MPSDTIVNDPRPTAARSNFTDEEWALLQSYQERKIELLEQLRRLEDEILDVQGQYDELYNSKSDLMKLPNEILSEIFQGCAISRLQTFEKNRTIDGLAMGCIPFLRQELASEVSVG</sequence>
<keyword evidence="3" id="KW-1185">Reference proteome</keyword>
<feature type="coiled-coil region" evidence="1">
    <location>
        <begin position="27"/>
        <end position="61"/>
    </location>
</feature>